<keyword evidence="3" id="KW-1185">Reference proteome</keyword>
<proteinExistence type="predicted"/>
<organism evidence="2 3">
    <name type="scientific">Mytilus coruscus</name>
    <name type="common">Sea mussel</name>
    <dbReference type="NCBI Taxonomy" id="42192"/>
    <lineage>
        <taxon>Eukaryota</taxon>
        <taxon>Metazoa</taxon>
        <taxon>Spiralia</taxon>
        <taxon>Lophotrochozoa</taxon>
        <taxon>Mollusca</taxon>
        <taxon>Bivalvia</taxon>
        <taxon>Autobranchia</taxon>
        <taxon>Pteriomorphia</taxon>
        <taxon>Mytilida</taxon>
        <taxon>Mytiloidea</taxon>
        <taxon>Mytilidae</taxon>
        <taxon>Mytilinae</taxon>
        <taxon>Mytilus</taxon>
    </lineage>
</organism>
<accession>A0A6J8DRD2</accession>
<dbReference type="Proteomes" id="UP000507470">
    <property type="component" value="Unassembled WGS sequence"/>
</dbReference>
<reference evidence="2 3" key="1">
    <citation type="submission" date="2020-06" db="EMBL/GenBank/DDBJ databases">
        <authorList>
            <person name="Li R."/>
            <person name="Bekaert M."/>
        </authorList>
    </citation>
    <scope>NUCLEOTIDE SEQUENCE [LARGE SCALE GENOMIC DNA]</scope>
    <source>
        <strain evidence="3">wild</strain>
    </source>
</reference>
<evidence type="ECO:0000313" key="3">
    <source>
        <dbReference type="Proteomes" id="UP000507470"/>
    </source>
</evidence>
<gene>
    <name evidence="2" type="ORF">MCOR_43405</name>
</gene>
<evidence type="ECO:0000313" key="2">
    <source>
        <dbReference type="EMBL" id="CAC5410202.1"/>
    </source>
</evidence>
<sequence length="263" mass="30953">MSKDVNPFCVKSLLIKRKSSKKKKLQLRFKEKALEIKNELQVTDAKTRVIEELERSILEYQQFEETMVKGKQFDQSLTVVIVDSRKDTENSPLDPTVPAFIPEVIKERLPFETRRTCTTLQRVQDDDKPRPVDAKNNIFDYDAPYSIARELNKPKADIQKFDGNPMNYKRFNRQFNAMLKRTKLLATIHFRGIRLEYPYEDWNRANNRTLVRSRYIKSLNKAMGRVHGQKVPPRPRILLSKNQPRPRRELSRPSEHSQKNGIA</sequence>
<protein>
    <submittedName>
        <fullName evidence="2">Uncharacterized protein</fullName>
    </submittedName>
</protein>
<name>A0A6J8DRD2_MYTCO</name>
<evidence type="ECO:0000256" key="1">
    <source>
        <dbReference type="SAM" id="MobiDB-lite"/>
    </source>
</evidence>
<feature type="compositionally biased region" description="Basic and acidic residues" evidence="1">
    <location>
        <begin position="246"/>
        <end position="263"/>
    </location>
</feature>
<dbReference type="AlphaFoldDB" id="A0A6J8DRD2"/>
<dbReference type="EMBL" id="CACVKT020007742">
    <property type="protein sequence ID" value="CAC5410202.1"/>
    <property type="molecule type" value="Genomic_DNA"/>
</dbReference>
<feature type="region of interest" description="Disordered" evidence="1">
    <location>
        <begin position="224"/>
        <end position="263"/>
    </location>
</feature>